<evidence type="ECO:0000313" key="2">
    <source>
        <dbReference type="Proteomes" id="UP000799779"/>
    </source>
</evidence>
<dbReference type="Proteomes" id="UP000799779">
    <property type="component" value="Unassembled WGS sequence"/>
</dbReference>
<sequence length="186" mass="21280">MALQRGTSISIATVELCERNTPYESGNTSVCRQSIKCDSRRDLQIIKYPTREQHQVTCITHLFNHHRTSSTTSLQHHTCVGIPGSPDMQNKVAESIITDPGEHNALITPPRRQLLNMHPNRLEPPAPPEWKWSDKRQLCYRWETDVDAERKCTWADEAKSRAIYFVPGRVCLPRNLKPRAKSSPVN</sequence>
<accession>A0A6A5WUN7</accession>
<dbReference type="EMBL" id="ML977569">
    <property type="protein sequence ID" value="KAF2003931.1"/>
    <property type="molecule type" value="Genomic_DNA"/>
</dbReference>
<name>A0A6A5WUN7_9PLEO</name>
<dbReference type="AlphaFoldDB" id="A0A6A5WUN7"/>
<keyword evidence="2" id="KW-1185">Reference proteome</keyword>
<protein>
    <submittedName>
        <fullName evidence="1">Uncharacterized protein</fullName>
    </submittedName>
</protein>
<gene>
    <name evidence="1" type="ORF">P154DRAFT_63141</name>
</gene>
<reference evidence="1" key="1">
    <citation type="journal article" date="2020" name="Stud. Mycol.">
        <title>101 Dothideomycetes genomes: a test case for predicting lifestyles and emergence of pathogens.</title>
        <authorList>
            <person name="Haridas S."/>
            <person name="Albert R."/>
            <person name="Binder M."/>
            <person name="Bloem J."/>
            <person name="Labutti K."/>
            <person name="Salamov A."/>
            <person name="Andreopoulos B."/>
            <person name="Baker S."/>
            <person name="Barry K."/>
            <person name="Bills G."/>
            <person name="Bluhm B."/>
            <person name="Cannon C."/>
            <person name="Castanera R."/>
            <person name="Culley D."/>
            <person name="Daum C."/>
            <person name="Ezra D."/>
            <person name="Gonzalez J."/>
            <person name="Henrissat B."/>
            <person name="Kuo A."/>
            <person name="Liang C."/>
            <person name="Lipzen A."/>
            <person name="Lutzoni F."/>
            <person name="Magnuson J."/>
            <person name="Mondo S."/>
            <person name="Nolan M."/>
            <person name="Ohm R."/>
            <person name="Pangilinan J."/>
            <person name="Park H.-J."/>
            <person name="Ramirez L."/>
            <person name="Alfaro M."/>
            <person name="Sun H."/>
            <person name="Tritt A."/>
            <person name="Yoshinaga Y."/>
            <person name="Zwiers L.-H."/>
            <person name="Turgeon B."/>
            <person name="Goodwin S."/>
            <person name="Spatafora J."/>
            <person name="Crous P."/>
            <person name="Grigoriev I."/>
        </authorList>
    </citation>
    <scope>NUCLEOTIDE SEQUENCE</scope>
    <source>
        <strain evidence="1">CBS 123094</strain>
    </source>
</reference>
<proteinExistence type="predicted"/>
<organism evidence="1 2">
    <name type="scientific">Amniculicola lignicola CBS 123094</name>
    <dbReference type="NCBI Taxonomy" id="1392246"/>
    <lineage>
        <taxon>Eukaryota</taxon>
        <taxon>Fungi</taxon>
        <taxon>Dikarya</taxon>
        <taxon>Ascomycota</taxon>
        <taxon>Pezizomycotina</taxon>
        <taxon>Dothideomycetes</taxon>
        <taxon>Pleosporomycetidae</taxon>
        <taxon>Pleosporales</taxon>
        <taxon>Amniculicolaceae</taxon>
        <taxon>Amniculicola</taxon>
    </lineage>
</organism>
<evidence type="ECO:0000313" key="1">
    <source>
        <dbReference type="EMBL" id="KAF2003931.1"/>
    </source>
</evidence>